<feature type="compositionally biased region" description="Polar residues" evidence="1">
    <location>
        <begin position="11"/>
        <end position="41"/>
    </location>
</feature>
<keyword evidence="3" id="KW-1185">Reference proteome</keyword>
<evidence type="ECO:0000313" key="2">
    <source>
        <dbReference type="EMBL" id="KAK8736156.1"/>
    </source>
</evidence>
<evidence type="ECO:0000313" key="3">
    <source>
        <dbReference type="Proteomes" id="UP001445076"/>
    </source>
</evidence>
<feature type="region of interest" description="Disordered" evidence="1">
    <location>
        <begin position="1"/>
        <end position="41"/>
    </location>
</feature>
<dbReference type="Proteomes" id="UP001445076">
    <property type="component" value="Unassembled WGS sequence"/>
</dbReference>
<proteinExistence type="predicted"/>
<name>A0AAW0X8Z8_CHEQU</name>
<dbReference type="EMBL" id="JARKIK010000044">
    <property type="protein sequence ID" value="KAK8736156.1"/>
    <property type="molecule type" value="Genomic_DNA"/>
</dbReference>
<feature type="non-terminal residue" evidence="2">
    <location>
        <position position="155"/>
    </location>
</feature>
<gene>
    <name evidence="2" type="ORF">OTU49_004850</name>
</gene>
<dbReference type="AlphaFoldDB" id="A0AAW0X8Z8"/>
<sequence>MGATFHGRADTMTSVRQDNTGGRRSILHSQPTPSHTPSISAHHTITGNITVNDGQTGRREWTLDGVSARRRHSALPNPHSYRSVGSSLALSLGSVRTVEAFTPASRMRGTMVGRPPKLGVFRPRPAPPTTFRKMYERGDVPVTLHHDHHGHNLRW</sequence>
<reference evidence="2 3" key="1">
    <citation type="journal article" date="2024" name="BMC Genomics">
        <title>Genome assembly of redclaw crayfish (Cherax quadricarinatus) provides insights into its immune adaptation and hypoxia tolerance.</title>
        <authorList>
            <person name="Liu Z."/>
            <person name="Zheng J."/>
            <person name="Li H."/>
            <person name="Fang K."/>
            <person name="Wang S."/>
            <person name="He J."/>
            <person name="Zhou D."/>
            <person name="Weng S."/>
            <person name="Chi M."/>
            <person name="Gu Z."/>
            <person name="He J."/>
            <person name="Li F."/>
            <person name="Wang M."/>
        </authorList>
    </citation>
    <scope>NUCLEOTIDE SEQUENCE [LARGE SCALE GENOMIC DNA]</scope>
    <source>
        <strain evidence="2">ZL_2023a</strain>
    </source>
</reference>
<comment type="caution">
    <text evidence="2">The sequence shown here is derived from an EMBL/GenBank/DDBJ whole genome shotgun (WGS) entry which is preliminary data.</text>
</comment>
<accession>A0AAW0X8Z8</accession>
<protein>
    <submittedName>
        <fullName evidence="2">Uncharacterized protein</fullName>
    </submittedName>
</protein>
<evidence type="ECO:0000256" key="1">
    <source>
        <dbReference type="SAM" id="MobiDB-lite"/>
    </source>
</evidence>
<organism evidence="2 3">
    <name type="scientific">Cherax quadricarinatus</name>
    <name type="common">Australian red claw crayfish</name>
    <dbReference type="NCBI Taxonomy" id="27406"/>
    <lineage>
        <taxon>Eukaryota</taxon>
        <taxon>Metazoa</taxon>
        <taxon>Ecdysozoa</taxon>
        <taxon>Arthropoda</taxon>
        <taxon>Crustacea</taxon>
        <taxon>Multicrustacea</taxon>
        <taxon>Malacostraca</taxon>
        <taxon>Eumalacostraca</taxon>
        <taxon>Eucarida</taxon>
        <taxon>Decapoda</taxon>
        <taxon>Pleocyemata</taxon>
        <taxon>Astacidea</taxon>
        <taxon>Parastacoidea</taxon>
        <taxon>Parastacidae</taxon>
        <taxon>Cherax</taxon>
    </lineage>
</organism>